<feature type="non-terminal residue" evidence="1">
    <location>
        <position position="1"/>
    </location>
</feature>
<evidence type="ECO:0000313" key="1">
    <source>
        <dbReference type="EMBL" id="GAG35314.1"/>
    </source>
</evidence>
<sequence>GGHGARVRACIYTPDIPALTAYHKERLELVREHVLEYLKAPTTKMKVKAAADKIAANW</sequence>
<comment type="caution">
    <text evidence="1">The sequence shown here is derived from an EMBL/GenBank/DDBJ whole genome shotgun (WGS) entry which is preliminary data.</text>
</comment>
<organism evidence="1">
    <name type="scientific">marine sediment metagenome</name>
    <dbReference type="NCBI Taxonomy" id="412755"/>
    <lineage>
        <taxon>unclassified sequences</taxon>
        <taxon>metagenomes</taxon>
        <taxon>ecological metagenomes</taxon>
    </lineage>
</organism>
<proteinExistence type="predicted"/>
<reference evidence="1" key="1">
    <citation type="journal article" date="2014" name="Front. Microbiol.">
        <title>High frequency of phylogenetically diverse reductive dehalogenase-homologous genes in deep subseafloor sedimentary metagenomes.</title>
        <authorList>
            <person name="Kawai M."/>
            <person name="Futagami T."/>
            <person name="Toyoda A."/>
            <person name="Takaki Y."/>
            <person name="Nishi S."/>
            <person name="Hori S."/>
            <person name="Arai W."/>
            <person name="Tsubouchi T."/>
            <person name="Morono Y."/>
            <person name="Uchiyama I."/>
            <person name="Ito T."/>
            <person name="Fujiyama A."/>
            <person name="Inagaki F."/>
            <person name="Takami H."/>
        </authorList>
    </citation>
    <scope>NUCLEOTIDE SEQUENCE</scope>
    <source>
        <strain evidence="1">Expedition CK06-06</strain>
    </source>
</reference>
<gene>
    <name evidence="1" type="ORF">S01H1_67029</name>
</gene>
<accession>X0WWF4</accession>
<name>X0WWF4_9ZZZZ</name>
<protein>
    <submittedName>
        <fullName evidence="1">Uncharacterized protein</fullName>
    </submittedName>
</protein>
<dbReference type="AlphaFoldDB" id="X0WWF4"/>
<dbReference type="EMBL" id="BARS01044355">
    <property type="protein sequence ID" value="GAG35314.1"/>
    <property type="molecule type" value="Genomic_DNA"/>
</dbReference>